<evidence type="ECO:0000256" key="2">
    <source>
        <dbReference type="ARBA" id="ARBA00022448"/>
    </source>
</evidence>
<keyword evidence="5 8" id="KW-1133">Transmembrane helix</keyword>
<feature type="transmembrane region" description="Helical" evidence="8">
    <location>
        <begin position="596"/>
        <end position="613"/>
    </location>
</feature>
<reference evidence="10" key="1">
    <citation type="journal article" date="2014" name="Int. J. Syst. Evol. Microbiol.">
        <title>Complete genome sequence of Corynebacterium casei LMG S-19264T (=DSM 44701T), isolated from a smear-ripened cheese.</title>
        <authorList>
            <consortium name="US DOE Joint Genome Institute (JGI-PGF)"/>
            <person name="Walter F."/>
            <person name="Albersmeier A."/>
            <person name="Kalinowski J."/>
            <person name="Ruckert C."/>
        </authorList>
    </citation>
    <scope>NUCLEOTIDE SEQUENCE</scope>
    <source>
        <strain evidence="10">CGMCC 1.15425</strain>
    </source>
</reference>
<evidence type="ECO:0000256" key="5">
    <source>
        <dbReference type="ARBA" id="ARBA00022989"/>
    </source>
</evidence>
<proteinExistence type="predicted"/>
<protein>
    <recommendedName>
        <fullName evidence="9">RCK C-terminal domain-containing protein</fullName>
    </recommendedName>
</protein>
<feature type="domain" description="RCK C-terminal" evidence="9">
    <location>
        <begin position="388"/>
        <end position="472"/>
    </location>
</feature>
<feature type="transmembrane region" description="Helical" evidence="8">
    <location>
        <begin position="490"/>
        <end position="523"/>
    </location>
</feature>
<keyword evidence="4" id="KW-0677">Repeat</keyword>
<dbReference type="PROSITE" id="PS51202">
    <property type="entry name" value="RCK_C"/>
    <property type="match status" value="2"/>
</dbReference>
<dbReference type="Pfam" id="PF03600">
    <property type="entry name" value="CitMHS"/>
    <property type="match status" value="1"/>
</dbReference>
<reference evidence="10" key="2">
    <citation type="submission" date="2020-09" db="EMBL/GenBank/DDBJ databases">
        <authorList>
            <person name="Sun Q."/>
            <person name="Zhou Y."/>
        </authorList>
    </citation>
    <scope>NUCLEOTIDE SEQUENCE</scope>
    <source>
        <strain evidence="10">CGMCC 1.15425</strain>
    </source>
</reference>
<gene>
    <name evidence="10" type="ORF">GCM10011403_26640</name>
</gene>
<dbReference type="GO" id="GO:0008324">
    <property type="term" value="F:monoatomic cation transmembrane transporter activity"/>
    <property type="evidence" value="ECO:0007669"/>
    <property type="project" value="InterPro"/>
</dbReference>
<feature type="transmembrane region" description="Helical" evidence="8">
    <location>
        <begin position="658"/>
        <end position="678"/>
    </location>
</feature>
<dbReference type="Pfam" id="PF02080">
    <property type="entry name" value="TrkA_C"/>
    <property type="match status" value="2"/>
</dbReference>
<feature type="transmembrane region" description="Helical" evidence="8">
    <location>
        <begin position="619"/>
        <end position="637"/>
    </location>
</feature>
<feature type="domain" description="RCK C-terminal" evidence="9">
    <location>
        <begin position="208"/>
        <end position="294"/>
    </location>
</feature>
<dbReference type="InterPro" id="IPR004680">
    <property type="entry name" value="Cit_transptr-like_dom"/>
</dbReference>
<keyword evidence="11" id="KW-1185">Reference proteome</keyword>
<feature type="transmembrane region" description="Helical" evidence="8">
    <location>
        <begin position="139"/>
        <end position="158"/>
    </location>
</feature>
<feature type="compositionally biased region" description="Basic and acidic residues" evidence="7">
    <location>
        <begin position="373"/>
        <end position="398"/>
    </location>
</feature>
<evidence type="ECO:0000256" key="1">
    <source>
        <dbReference type="ARBA" id="ARBA00004141"/>
    </source>
</evidence>
<accession>A0A916QL84</accession>
<comment type="caution">
    <text evidence="10">The sequence shown here is derived from an EMBL/GenBank/DDBJ whole genome shotgun (WGS) entry which is preliminary data.</text>
</comment>
<evidence type="ECO:0000256" key="3">
    <source>
        <dbReference type="ARBA" id="ARBA00022692"/>
    </source>
</evidence>
<feature type="transmembrane region" description="Helical" evidence="8">
    <location>
        <begin position="6"/>
        <end position="25"/>
    </location>
</feature>
<dbReference type="InterPro" id="IPR006037">
    <property type="entry name" value="RCK_C"/>
</dbReference>
<evidence type="ECO:0000256" key="7">
    <source>
        <dbReference type="SAM" id="MobiDB-lite"/>
    </source>
</evidence>
<keyword evidence="6 8" id="KW-0472">Membrane</keyword>
<dbReference type="GO" id="GO:0005886">
    <property type="term" value="C:plasma membrane"/>
    <property type="evidence" value="ECO:0007669"/>
    <property type="project" value="TreeGrafter"/>
</dbReference>
<sequence>MFVVMAQDQLIIIAILAFSMGMFIWGRWRHDMVAGASLLACILTGLVTPEDAFSGFSHPAVITVACVLVISYGLQQTGAVDVLTQRLLPSSAGPTLSIFALTALAAVLSGFMNNVGALALLMPVAIQIAVNQGLPPGRVLMPLAFGSILGGTMTLIGTPPNLIVSGFRDQAGMGAFGMFDFMPVGVSITLAGVVFVGLLGWRLVPARKQADTASFETGTYLTEVRVMADSKAAGMTLREVEAKLEKEDAQIVGMVRGEMRVIAPYSRRLLRADDILVIEAEPESLGAALATVGLKLEAEVMAENMPDEPVEAEADKPANEAADKVTKKAAGKSTTRMNRRGRPVAVKPERTPPSVLARTGEQTAKKSTGKTDGSGDGKDTDSGKEAEESKGPSKHDELVIQELVVMPDSPMLNRTASDIELRTRYGINLLAVSRQGRRSVKRLRSTPVQGGDVLLMQGVPEAVSGFANDYRCVPLAERDIRVPVKGQAVLAGSIFLIAIALTATGVLPVAICFGMAVLAYMALKIVPPRSVYTAIDWPVIVLLGALLPVAGAMASTGTADVLAQAMLDWVAQGNPVVALALVLIITMTLSDFMNNAATVAVMCPLAISIASQLGVNPDAFLMSVAVGGSCAFLTPIGHQNNTLILGPSGFKFGDYWRLGLPVEIVVVAIGLPVLLWAWPL</sequence>
<dbReference type="PANTHER" id="PTHR43652">
    <property type="entry name" value="BASIC AMINO ACID ANTIPORTER YFCC-RELATED"/>
    <property type="match status" value="1"/>
</dbReference>
<organism evidence="10 11">
    <name type="scientific">Pseudohongiella nitratireducens</name>
    <dbReference type="NCBI Taxonomy" id="1768907"/>
    <lineage>
        <taxon>Bacteria</taxon>
        <taxon>Pseudomonadati</taxon>
        <taxon>Pseudomonadota</taxon>
        <taxon>Gammaproteobacteria</taxon>
        <taxon>Pseudomonadales</taxon>
        <taxon>Pseudohongiellaceae</taxon>
        <taxon>Pseudohongiella</taxon>
    </lineage>
</organism>
<feature type="compositionally biased region" description="Basic and acidic residues" evidence="7">
    <location>
        <begin position="313"/>
        <end position="326"/>
    </location>
</feature>
<dbReference type="EMBL" id="BMIY01000012">
    <property type="protein sequence ID" value="GFZ81865.1"/>
    <property type="molecule type" value="Genomic_DNA"/>
</dbReference>
<evidence type="ECO:0000256" key="4">
    <source>
        <dbReference type="ARBA" id="ARBA00022737"/>
    </source>
</evidence>
<evidence type="ECO:0000313" key="11">
    <source>
        <dbReference type="Proteomes" id="UP000627715"/>
    </source>
</evidence>
<keyword evidence="3 8" id="KW-0812">Transmembrane</keyword>
<evidence type="ECO:0000259" key="9">
    <source>
        <dbReference type="PROSITE" id="PS51202"/>
    </source>
</evidence>
<feature type="transmembrane region" description="Helical" evidence="8">
    <location>
        <begin position="535"/>
        <end position="557"/>
    </location>
</feature>
<dbReference type="Proteomes" id="UP000627715">
    <property type="component" value="Unassembled WGS sequence"/>
</dbReference>
<dbReference type="PANTHER" id="PTHR43652:SF2">
    <property type="entry name" value="BASIC AMINO ACID ANTIPORTER YFCC-RELATED"/>
    <property type="match status" value="1"/>
</dbReference>
<dbReference type="InterPro" id="IPR051679">
    <property type="entry name" value="DASS-Related_Transporters"/>
</dbReference>
<feature type="region of interest" description="Disordered" evidence="7">
    <location>
        <begin position="309"/>
        <end position="398"/>
    </location>
</feature>
<evidence type="ECO:0000313" key="10">
    <source>
        <dbReference type="EMBL" id="GFZ81865.1"/>
    </source>
</evidence>
<keyword evidence="2" id="KW-0813">Transport</keyword>
<dbReference type="SUPFAM" id="SSF116726">
    <property type="entry name" value="TrkA C-terminal domain-like"/>
    <property type="match status" value="2"/>
</dbReference>
<dbReference type="Gene3D" id="3.30.70.1450">
    <property type="entry name" value="Regulator of K+ conductance, C-terminal domain"/>
    <property type="match status" value="2"/>
</dbReference>
<comment type="subcellular location">
    <subcellularLocation>
        <location evidence="1">Membrane</location>
        <topology evidence="1">Multi-pass membrane protein</topology>
    </subcellularLocation>
</comment>
<feature type="transmembrane region" description="Helical" evidence="8">
    <location>
        <begin position="55"/>
        <end position="74"/>
    </location>
</feature>
<evidence type="ECO:0000256" key="6">
    <source>
        <dbReference type="ARBA" id="ARBA00023136"/>
    </source>
</evidence>
<feature type="transmembrane region" description="Helical" evidence="8">
    <location>
        <begin position="179"/>
        <end position="201"/>
    </location>
</feature>
<dbReference type="AlphaFoldDB" id="A0A916QL84"/>
<dbReference type="GO" id="GO:0006813">
    <property type="term" value="P:potassium ion transport"/>
    <property type="evidence" value="ECO:0007669"/>
    <property type="project" value="InterPro"/>
</dbReference>
<name>A0A916QL84_9GAMM</name>
<dbReference type="InterPro" id="IPR036721">
    <property type="entry name" value="RCK_C_sf"/>
</dbReference>
<feature type="transmembrane region" description="Helical" evidence="8">
    <location>
        <begin position="569"/>
        <end position="589"/>
    </location>
</feature>
<evidence type="ECO:0000256" key="8">
    <source>
        <dbReference type="SAM" id="Phobius"/>
    </source>
</evidence>
<feature type="transmembrane region" description="Helical" evidence="8">
    <location>
        <begin position="95"/>
        <end position="119"/>
    </location>
</feature>